<evidence type="ECO:0000313" key="1">
    <source>
        <dbReference type="EMBL" id="GIJ65532.1"/>
    </source>
</evidence>
<dbReference type="Proteomes" id="UP000635606">
    <property type="component" value="Unassembled WGS sequence"/>
</dbReference>
<gene>
    <name evidence="1" type="ORF">Voc01_004490</name>
</gene>
<dbReference type="AlphaFoldDB" id="A0A8J4EB71"/>
<proteinExistence type="predicted"/>
<name>A0A8J4EB71_9ACTN</name>
<dbReference type="EMBL" id="BOPH01000006">
    <property type="protein sequence ID" value="GIJ65532.1"/>
    <property type="molecule type" value="Genomic_DNA"/>
</dbReference>
<keyword evidence="2" id="KW-1185">Reference proteome</keyword>
<organism evidence="1 2">
    <name type="scientific">Virgisporangium ochraceum</name>
    <dbReference type="NCBI Taxonomy" id="65505"/>
    <lineage>
        <taxon>Bacteria</taxon>
        <taxon>Bacillati</taxon>
        <taxon>Actinomycetota</taxon>
        <taxon>Actinomycetes</taxon>
        <taxon>Micromonosporales</taxon>
        <taxon>Micromonosporaceae</taxon>
        <taxon>Virgisporangium</taxon>
    </lineage>
</organism>
<sequence length="241" mass="26357">MLEKALGRAVRRAGAPGGILFTERQLYFELCRGLQPLTRVPRRPRFTVPAPIGYARFERLLGRWNGEVPGLLTAPRRPAPAPSPEVFGYGLPRVLVCQHRDIADMLLANGLHMESVCPVFAVDDLPLDPRLRAAVEAAAGRVYVLHDTGPAEAATVDAVTAWADGVPVVPLGLRPVHARALHLPRVGATAEVAAVNPARLLRTVHRLVREQYRPRRSLTRLPRLRSLAATGYLSWPDPGAL</sequence>
<evidence type="ECO:0000313" key="2">
    <source>
        <dbReference type="Proteomes" id="UP000635606"/>
    </source>
</evidence>
<comment type="caution">
    <text evidence="1">The sequence shown here is derived from an EMBL/GenBank/DDBJ whole genome shotgun (WGS) entry which is preliminary data.</text>
</comment>
<protein>
    <submittedName>
        <fullName evidence="1">Uncharacterized protein</fullName>
    </submittedName>
</protein>
<accession>A0A8J4EB71</accession>
<reference evidence="1" key="1">
    <citation type="submission" date="2021-01" db="EMBL/GenBank/DDBJ databases">
        <title>Whole genome shotgun sequence of Virgisporangium ochraceum NBRC 16418.</title>
        <authorList>
            <person name="Komaki H."/>
            <person name="Tamura T."/>
        </authorList>
    </citation>
    <scope>NUCLEOTIDE SEQUENCE</scope>
    <source>
        <strain evidence="1">NBRC 16418</strain>
    </source>
</reference>